<keyword evidence="2" id="KW-0997">Cell inner membrane</keyword>
<evidence type="ECO:0000313" key="12">
    <source>
        <dbReference type="Proteomes" id="UP000030451"/>
    </source>
</evidence>
<dbReference type="RefSeq" id="WP_038187669.1">
    <property type="nucleotide sequence ID" value="NZ_JRWP01000004.1"/>
</dbReference>
<dbReference type="InterPro" id="IPR024478">
    <property type="entry name" value="HlyB_4HB_MCP"/>
</dbReference>
<dbReference type="Pfam" id="PF00015">
    <property type="entry name" value="MCPsignal"/>
    <property type="match status" value="1"/>
</dbReference>
<evidence type="ECO:0000259" key="8">
    <source>
        <dbReference type="PROSITE" id="PS50192"/>
    </source>
</evidence>
<dbReference type="FunFam" id="1.10.287.950:FF:000001">
    <property type="entry name" value="Methyl-accepting chemotaxis sensory transducer"/>
    <property type="match status" value="1"/>
</dbReference>
<dbReference type="GO" id="GO:0005886">
    <property type="term" value="C:plasma membrane"/>
    <property type="evidence" value="ECO:0007669"/>
    <property type="project" value="UniProtKB-SubCell"/>
</dbReference>
<feature type="transmembrane region" description="Helical" evidence="6">
    <location>
        <begin position="296"/>
        <end position="317"/>
    </location>
</feature>
<evidence type="ECO:0000256" key="6">
    <source>
        <dbReference type="SAM" id="Phobius"/>
    </source>
</evidence>
<dbReference type="SMART" id="SM01358">
    <property type="entry name" value="HBM"/>
    <property type="match status" value="1"/>
</dbReference>
<dbReference type="PANTHER" id="PTHR32089:SF120">
    <property type="entry name" value="METHYL-ACCEPTING CHEMOTAXIS PROTEIN TLPQ"/>
    <property type="match status" value="1"/>
</dbReference>
<dbReference type="STRING" id="379097.SE23_00060"/>
<evidence type="ECO:0000256" key="1">
    <source>
        <dbReference type="ARBA" id="ARBA00004429"/>
    </source>
</evidence>
<dbReference type="PROSITE" id="PS51753">
    <property type="entry name" value="HBM"/>
    <property type="match status" value="1"/>
</dbReference>
<dbReference type="OrthoDB" id="9795078at2"/>
<dbReference type="CDD" id="cd06225">
    <property type="entry name" value="HAMP"/>
    <property type="match status" value="1"/>
</dbReference>
<dbReference type="Pfam" id="PF12729">
    <property type="entry name" value="4HB_MCP_1"/>
    <property type="match status" value="1"/>
</dbReference>
<feature type="domain" description="Methyl-accepting transducer" evidence="7">
    <location>
        <begin position="376"/>
        <end position="612"/>
    </location>
</feature>
<comment type="caution">
    <text evidence="11">The sequence shown here is derived from an EMBL/GenBank/DDBJ whole genome shotgun (WGS) entry which is preliminary data.</text>
</comment>
<dbReference type="InterPro" id="IPR003660">
    <property type="entry name" value="HAMP_dom"/>
</dbReference>
<dbReference type="InterPro" id="IPR032255">
    <property type="entry name" value="HBM"/>
</dbReference>
<sequence length="649" mass="71507">MVNGIKISTKIIIAFLACFICFGISAYVSYQGMQNASSSFKTFSKLSKETTLIGQVQANMLQTRLGVNEFLATHDDKYMQAFNKRLDRTNTLLLDMEAYLHDEESLRHLAKIKLEVADYARNFDLLQKEAHEFDASLNGTMREQEKVALIAIESLLEDAHNSGDADIEYYSAILMETFLFAKISVSNFLQDPQKTPSETPRRYLNQQLPEAEAALKKYLVTDKQQSLLSTYQGEREKYNQDFEHVVMLKEQEQVLSRALIQLGEDISQELEEIKYTAIAQQDKLIPQLQERKEQTVTAIFLASAAAIMIGVAFAVWVRHSILQGIARVKVVSQHLSNGNLAIKIESNSKDELGELLNDMQVTILSLRDIISEVATSSSRAGVMSEELSQITSTTSESSQALKQEMDSIATAVEQLSASTLEISTSAQGAANFTQQATFNAEESLSVVGQTLQDIRVIENEMTASVEQIQGLYQESINIGSILETIRGVAEQTNLLALNAAIEAARAGDQGRGFAVVADEVRTLAQRTQEATHQIETLITNLQAGAESATNSITGSHNRVLETSQRAISATDKLQAIKDSIFELNELNLQIAAAVEEQSLVANNVSGSVQETNEISTQNSQSVGEVSVAANELTEVAQNLDLQVKRFTLN</sequence>
<dbReference type="PROSITE" id="PS50192">
    <property type="entry name" value="T_SNARE"/>
    <property type="match status" value="1"/>
</dbReference>
<dbReference type="SMART" id="SM00304">
    <property type="entry name" value="HAMP"/>
    <property type="match status" value="1"/>
</dbReference>
<keyword evidence="2" id="KW-1003">Cell membrane</keyword>
<protein>
    <recommendedName>
        <fullName evidence="13">Chemotaxis protein</fullName>
    </recommendedName>
</protein>
<comment type="subcellular location">
    <subcellularLocation>
        <location evidence="1">Cell inner membrane</location>
        <topology evidence="1">Multi-pass membrane protein</topology>
    </subcellularLocation>
</comment>
<dbReference type="PROSITE" id="PS50885">
    <property type="entry name" value="HAMP"/>
    <property type="match status" value="1"/>
</dbReference>
<comment type="similarity">
    <text evidence="4">Belongs to the methyl-accepting chemotaxis (MCP) protein family.</text>
</comment>
<evidence type="ECO:0000259" key="10">
    <source>
        <dbReference type="PROSITE" id="PS51753"/>
    </source>
</evidence>
<dbReference type="SUPFAM" id="SSF58104">
    <property type="entry name" value="Methyl-accepting chemotaxis protein (MCP) signaling domain"/>
    <property type="match status" value="1"/>
</dbReference>
<dbReference type="SMART" id="SM00283">
    <property type="entry name" value="MA"/>
    <property type="match status" value="1"/>
</dbReference>
<evidence type="ECO:0000256" key="3">
    <source>
        <dbReference type="ARBA" id="ARBA00023224"/>
    </source>
</evidence>
<dbReference type="InterPro" id="IPR004089">
    <property type="entry name" value="MCPsignal_dom"/>
</dbReference>
<dbReference type="AlphaFoldDB" id="A0A0A5HZR0"/>
<keyword evidence="6" id="KW-1133">Transmembrane helix</keyword>
<keyword evidence="6" id="KW-0472">Membrane</keyword>
<organism evidence="11 12">
    <name type="scientific">Photobacterium sp. (strain ATCC 43367)</name>
    <dbReference type="NCBI Taxonomy" id="379097"/>
    <lineage>
        <taxon>Bacteria</taxon>
        <taxon>Pseudomonadati</taxon>
        <taxon>Pseudomonadota</taxon>
        <taxon>Gammaproteobacteria</taxon>
        <taxon>Vibrionales</taxon>
        <taxon>Vibrionaceae</taxon>
        <taxon>Vibrio</taxon>
        <taxon>Vibrio oreintalis group</taxon>
    </lineage>
</organism>
<evidence type="ECO:0008006" key="13">
    <source>
        <dbReference type="Google" id="ProtNLM"/>
    </source>
</evidence>
<keyword evidence="3 5" id="KW-0807">Transducer</keyword>
<evidence type="ECO:0000256" key="4">
    <source>
        <dbReference type="ARBA" id="ARBA00029447"/>
    </source>
</evidence>
<dbReference type="CDD" id="cd11386">
    <property type="entry name" value="MCP_signal"/>
    <property type="match status" value="1"/>
</dbReference>
<gene>
    <name evidence="11" type="ORF">NM06_02510</name>
</gene>
<feature type="domain" description="T-SNARE coiled-coil homology" evidence="8">
    <location>
        <begin position="563"/>
        <end position="625"/>
    </location>
</feature>
<accession>A0A0A5HZR0</accession>
<dbReference type="Proteomes" id="UP000030451">
    <property type="component" value="Unassembled WGS sequence"/>
</dbReference>
<feature type="domain" description="HBM" evidence="10">
    <location>
        <begin position="45"/>
        <end position="285"/>
    </location>
</feature>
<evidence type="ECO:0000259" key="7">
    <source>
        <dbReference type="PROSITE" id="PS50111"/>
    </source>
</evidence>
<name>A0A0A5HZR0_PHOS4</name>
<proteinExistence type="inferred from homology"/>
<dbReference type="EMBL" id="JRWP01000004">
    <property type="protein sequence ID" value="KGY09810.1"/>
    <property type="molecule type" value="Genomic_DNA"/>
</dbReference>
<dbReference type="Pfam" id="PF00672">
    <property type="entry name" value="HAMP"/>
    <property type="match status" value="1"/>
</dbReference>
<evidence type="ECO:0000259" key="9">
    <source>
        <dbReference type="PROSITE" id="PS50885"/>
    </source>
</evidence>
<dbReference type="PANTHER" id="PTHR32089">
    <property type="entry name" value="METHYL-ACCEPTING CHEMOTAXIS PROTEIN MCPB"/>
    <property type="match status" value="1"/>
</dbReference>
<dbReference type="GO" id="GO:0007165">
    <property type="term" value="P:signal transduction"/>
    <property type="evidence" value="ECO:0007669"/>
    <property type="project" value="UniProtKB-KW"/>
</dbReference>
<feature type="transmembrane region" description="Helical" evidence="6">
    <location>
        <begin position="12"/>
        <end position="30"/>
    </location>
</feature>
<dbReference type="InterPro" id="IPR000727">
    <property type="entry name" value="T_SNARE_dom"/>
</dbReference>
<dbReference type="PROSITE" id="PS50111">
    <property type="entry name" value="CHEMOTAXIS_TRANSDUC_2"/>
    <property type="match status" value="1"/>
</dbReference>
<dbReference type="GO" id="GO:0006935">
    <property type="term" value="P:chemotaxis"/>
    <property type="evidence" value="ECO:0007669"/>
    <property type="project" value="UniProtKB-ARBA"/>
</dbReference>
<evidence type="ECO:0000256" key="2">
    <source>
        <dbReference type="ARBA" id="ARBA00022519"/>
    </source>
</evidence>
<feature type="domain" description="HAMP" evidence="9">
    <location>
        <begin position="319"/>
        <end position="371"/>
    </location>
</feature>
<evidence type="ECO:0000313" key="11">
    <source>
        <dbReference type="EMBL" id="KGY09810.1"/>
    </source>
</evidence>
<keyword evidence="6" id="KW-0812">Transmembrane</keyword>
<reference evidence="11 12" key="1">
    <citation type="submission" date="2014-10" db="EMBL/GenBank/DDBJ databases">
        <title>Genome sequencing of Vibrio sinaloensis T08.</title>
        <authorList>
            <person name="Chan K.-G."/>
            <person name="Mohamad N.I."/>
        </authorList>
    </citation>
    <scope>NUCLEOTIDE SEQUENCE [LARGE SCALE GENOMIC DNA]</scope>
    <source>
        <strain evidence="11 12">T08</strain>
    </source>
</reference>
<dbReference type="Gene3D" id="1.10.287.950">
    <property type="entry name" value="Methyl-accepting chemotaxis protein"/>
    <property type="match status" value="1"/>
</dbReference>
<evidence type="ECO:0000256" key="5">
    <source>
        <dbReference type="PROSITE-ProRule" id="PRU00284"/>
    </source>
</evidence>